<accession>A0A3M7QDR6</accession>
<protein>
    <submittedName>
        <fullName evidence="1">Uncharacterized protein</fullName>
    </submittedName>
</protein>
<comment type="caution">
    <text evidence="1">The sequence shown here is derived from an EMBL/GenBank/DDBJ whole genome shotgun (WGS) entry which is preliminary data.</text>
</comment>
<sequence>MLTNIILKLCKFIRLKTLSNKFRKKISILLVIKFHKKRCLTKNCVSFCYQNSAFLGFIGFVKFSTKEQNKISLKHIIFKEKAIVINTMDNLKIIQLFNIIYWFTIIFNCEEKDEVFKLKIIRKAFINSYKFNTDLTDML</sequence>
<reference evidence="1 2" key="1">
    <citation type="journal article" date="2018" name="Sci. Rep.">
        <title>Genomic signatures of local adaptation to the degree of environmental predictability in rotifers.</title>
        <authorList>
            <person name="Franch-Gras L."/>
            <person name="Hahn C."/>
            <person name="Garcia-Roger E.M."/>
            <person name="Carmona M.J."/>
            <person name="Serra M."/>
            <person name="Gomez A."/>
        </authorList>
    </citation>
    <scope>NUCLEOTIDE SEQUENCE [LARGE SCALE GENOMIC DNA]</scope>
    <source>
        <strain evidence="1">HYR1</strain>
    </source>
</reference>
<dbReference type="Proteomes" id="UP000276133">
    <property type="component" value="Unassembled WGS sequence"/>
</dbReference>
<proteinExistence type="predicted"/>
<keyword evidence="2" id="KW-1185">Reference proteome</keyword>
<name>A0A3M7QDR6_BRAPC</name>
<evidence type="ECO:0000313" key="1">
    <source>
        <dbReference type="EMBL" id="RNA09075.1"/>
    </source>
</evidence>
<evidence type="ECO:0000313" key="2">
    <source>
        <dbReference type="Proteomes" id="UP000276133"/>
    </source>
</evidence>
<organism evidence="1 2">
    <name type="scientific">Brachionus plicatilis</name>
    <name type="common">Marine rotifer</name>
    <name type="synonym">Brachionus muelleri</name>
    <dbReference type="NCBI Taxonomy" id="10195"/>
    <lineage>
        <taxon>Eukaryota</taxon>
        <taxon>Metazoa</taxon>
        <taxon>Spiralia</taxon>
        <taxon>Gnathifera</taxon>
        <taxon>Rotifera</taxon>
        <taxon>Eurotatoria</taxon>
        <taxon>Monogononta</taxon>
        <taxon>Pseudotrocha</taxon>
        <taxon>Ploima</taxon>
        <taxon>Brachionidae</taxon>
        <taxon>Brachionus</taxon>
    </lineage>
</organism>
<dbReference type="EMBL" id="REGN01006551">
    <property type="protein sequence ID" value="RNA09075.1"/>
    <property type="molecule type" value="Genomic_DNA"/>
</dbReference>
<dbReference type="AlphaFoldDB" id="A0A3M7QDR6"/>
<gene>
    <name evidence="1" type="ORF">BpHYR1_049429</name>
</gene>